<organism evidence="5 6">
    <name type="scientific">Porites evermanni</name>
    <dbReference type="NCBI Taxonomy" id="104178"/>
    <lineage>
        <taxon>Eukaryota</taxon>
        <taxon>Metazoa</taxon>
        <taxon>Cnidaria</taxon>
        <taxon>Anthozoa</taxon>
        <taxon>Hexacorallia</taxon>
        <taxon>Scleractinia</taxon>
        <taxon>Fungiina</taxon>
        <taxon>Poritidae</taxon>
        <taxon>Porites</taxon>
    </lineage>
</organism>
<evidence type="ECO:0000256" key="2">
    <source>
        <dbReference type="ARBA" id="ARBA00023008"/>
    </source>
</evidence>
<dbReference type="InterPro" id="IPR002227">
    <property type="entry name" value="Tyrosinase_Cu-bd"/>
</dbReference>
<dbReference type="EMBL" id="CALNXI010000104">
    <property type="protein sequence ID" value="CAH3019052.1"/>
    <property type="molecule type" value="Genomic_DNA"/>
</dbReference>
<evidence type="ECO:0000313" key="6">
    <source>
        <dbReference type="Proteomes" id="UP001159427"/>
    </source>
</evidence>
<keyword evidence="1" id="KW-0479">Metal-binding</keyword>
<accession>A0ABN8LXN0</accession>
<comment type="caution">
    <text evidence="5">The sequence shown here is derived from an EMBL/GenBank/DDBJ whole genome shotgun (WGS) entry which is preliminary data.</text>
</comment>
<evidence type="ECO:0000256" key="1">
    <source>
        <dbReference type="ARBA" id="ARBA00022723"/>
    </source>
</evidence>
<proteinExistence type="predicted"/>
<evidence type="ECO:0000259" key="4">
    <source>
        <dbReference type="Pfam" id="PF00264"/>
    </source>
</evidence>
<keyword evidence="6" id="KW-1185">Reference proteome</keyword>
<feature type="domain" description="Tyrosinase copper-binding" evidence="4">
    <location>
        <begin position="98"/>
        <end position="283"/>
    </location>
</feature>
<feature type="chain" id="PRO_5046692976" description="Tyrosinase copper-binding domain-containing protein" evidence="3">
    <location>
        <begin position="22"/>
        <end position="326"/>
    </location>
</feature>
<reference evidence="5 6" key="1">
    <citation type="submission" date="2022-05" db="EMBL/GenBank/DDBJ databases">
        <authorList>
            <consortium name="Genoscope - CEA"/>
            <person name="William W."/>
        </authorList>
    </citation>
    <scope>NUCLEOTIDE SEQUENCE [LARGE SCALE GENOMIC DNA]</scope>
</reference>
<dbReference type="SUPFAM" id="SSF48056">
    <property type="entry name" value="Di-copper centre-containing domain"/>
    <property type="match status" value="1"/>
</dbReference>
<dbReference type="InterPro" id="IPR008922">
    <property type="entry name" value="Di-copper_centre_dom_sf"/>
</dbReference>
<feature type="signal peptide" evidence="3">
    <location>
        <begin position="1"/>
        <end position="21"/>
    </location>
</feature>
<dbReference type="Proteomes" id="UP001159427">
    <property type="component" value="Unassembled WGS sequence"/>
</dbReference>
<gene>
    <name evidence="5" type="ORF">PEVE_00000820</name>
</gene>
<keyword evidence="2" id="KW-0186">Copper</keyword>
<dbReference type="Gene3D" id="1.10.1280.10">
    <property type="entry name" value="Di-copper center containing domain from catechol oxidase"/>
    <property type="match status" value="1"/>
</dbReference>
<dbReference type="PANTHER" id="PTHR11474:SF126">
    <property type="entry name" value="TYROSINASE-LIKE PROTEIN TYR-1-RELATED"/>
    <property type="match status" value="1"/>
</dbReference>
<dbReference type="Pfam" id="PF00264">
    <property type="entry name" value="Tyrosinase"/>
    <property type="match status" value="1"/>
</dbReference>
<name>A0ABN8LXN0_9CNID</name>
<keyword evidence="3" id="KW-0732">Signal</keyword>
<dbReference type="PANTHER" id="PTHR11474">
    <property type="entry name" value="TYROSINASE FAMILY MEMBER"/>
    <property type="match status" value="1"/>
</dbReference>
<dbReference type="InterPro" id="IPR050316">
    <property type="entry name" value="Tyrosinase/Hemocyanin"/>
</dbReference>
<dbReference type="PRINTS" id="PR00092">
    <property type="entry name" value="TYROSINASE"/>
</dbReference>
<protein>
    <recommendedName>
        <fullName evidence="4">Tyrosinase copper-binding domain-containing protein</fullName>
    </recommendedName>
</protein>
<evidence type="ECO:0000256" key="3">
    <source>
        <dbReference type="SAM" id="SignalP"/>
    </source>
</evidence>
<sequence>MRLYHYWYIVCLINAWIISEADYPERIEDDNRDVSTPECGEESSFVVNKCEERCECKNGKLTNCHRVRKEFTKMTIEHRKRYINTYKLASVHPLFKKGYEKTVALHLNESDEARLPEVFLPWHRWYLTEFENLLRRIDCRVTIPFWDWSKNIHHWWRGTKKEDLWNPEDHGLGGDGSKLDNHCVENGPFSRDKWSLLDVSGGGCLTRNFLKRSLVHDTENVNKTLSLPLEKFNEFEETLRSDYHIEPHFVVGGTMNNPLISANSPELLLHHAFLDKLWYEWQTKGNEYKNVYFPNVPLKFHGSKYYCWEWIDSSNLPGEVKVVYEE</sequence>
<evidence type="ECO:0000313" key="5">
    <source>
        <dbReference type="EMBL" id="CAH3019052.1"/>
    </source>
</evidence>